<proteinExistence type="predicted"/>
<dbReference type="NCBIfam" id="NF003593">
    <property type="entry name" value="PRK05255.1-1"/>
    <property type="match status" value="1"/>
</dbReference>
<evidence type="ECO:0000256" key="4">
    <source>
        <dbReference type="ARBA" id="ARBA00022884"/>
    </source>
</evidence>
<comment type="caution">
    <text evidence="6">The sequence shown here is derived from an EMBL/GenBank/DDBJ whole genome shotgun (WGS) entry which is preliminary data.</text>
</comment>
<reference evidence="7" key="1">
    <citation type="journal article" date="2019" name="Int. J. Syst. Evol. Microbiol.">
        <title>The Global Catalogue of Microorganisms (GCM) 10K type strain sequencing project: providing services to taxonomists for standard genome sequencing and annotation.</title>
        <authorList>
            <consortium name="The Broad Institute Genomics Platform"/>
            <consortium name="The Broad Institute Genome Sequencing Center for Infectious Disease"/>
            <person name="Wu L."/>
            <person name="Ma J."/>
        </authorList>
    </citation>
    <scope>NUCLEOTIDE SEQUENCE [LARGE SCALE GENOMIC DNA]</scope>
    <source>
        <strain evidence="7">KCTC 42953</strain>
    </source>
</reference>
<evidence type="ECO:0000256" key="1">
    <source>
        <dbReference type="ARBA" id="ARBA00022490"/>
    </source>
</evidence>
<keyword evidence="1" id="KW-0963">Cytoplasm</keyword>
<evidence type="ECO:0000256" key="2">
    <source>
        <dbReference type="ARBA" id="ARBA00022517"/>
    </source>
</evidence>
<dbReference type="Pfam" id="PF04751">
    <property type="entry name" value="DarP"/>
    <property type="match status" value="1"/>
</dbReference>
<dbReference type="RefSeq" id="WP_077412620.1">
    <property type="nucleotide sequence ID" value="NZ_JBHRTS010000008.1"/>
</dbReference>
<dbReference type="EMBL" id="JBHRTS010000008">
    <property type="protein sequence ID" value="MFC3195470.1"/>
    <property type="molecule type" value="Genomic_DNA"/>
</dbReference>
<keyword evidence="3" id="KW-0699">rRNA-binding</keyword>
<dbReference type="PANTHER" id="PTHR38101:SF1">
    <property type="entry name" value="UPF0307 PROTEIN YJGA"/>
    <property type="match status" value="1"/>
</dbReference>
<dbReference type="Gene3D" id="1.10.60.30">
    <property type="entry name" value="PSPTO4464-like domains"/>
    <property type="match status" value="1"/>
</dbReference>
<feature type="compositionally biased region" description="Basic and acidic residues" evidence="5">
    <location>
        <begin position="11"/>
        <end position="27"/>
    </location>
</feature>
<evidence type="ECO:0000256" key="3">
    <source>
        <dbReference type="ARBA" id="ARBA00022730"/>
    </source>
</evidence>
<dbReference type="Proteomes" id="UP001595533">
    <property type="component" value="Unassembled WGS sequence"/>
</dbReference>
<evidence type="ECO:0000313" key="7">
    <source>
        <dbReference type="Proteomes" id="UP001595533"/>
    </source>
</evidence>
<keyword evidence="7" id="KW-1185">Reference proteome</keyword>
<protein>
    <submittedName>
        <fullName evidence="6">Ribosome biogenesis factor YjgA</fullName>
    </submittedName>
</protein>
<sequence length="187" mass="21899">MAKKNPPADITDFHSDSEEVSKTQKKRMAAEFRELARMITEMPKSKQQKLDLPEAFQDAIQTAHKITSHIAKKRHYQFMGKLLIKLDHVAIQEKLNQLNDLDGHYQIRDEVINAWIDRVNEDESAMVDQLFLHHDHDLISTFRQCLRNLRKKPNDTATRKKLFQALRQLDEQQELPHPMSFINSTSS</sequence>
<dbReference type="InterPro" id="IPR023153">
    <property type="entry name" value="DarP_sf"/>
</dbReference>
<organism evidence="6 7">
    <name type="scientific">Marinicella sediminis</name>
    <dbReference type="NCBI Taxonomy" id="1792834"/>
    <lineage>
        <taxon>Bacteria</taxon>
        <taxon>Pseudomonadati</taxon>
        <taxon>Pseudomonadota</taxon>
        <taxon>Gammaproteobacteria</taxon>
        <taxon>Lysobacterales</taxon>
        <taxon>Marinicellaceae</taxon>
        <taxon>Marinicella</taxon>
    </lineage>
</organism>
<dbReference type="CDD" id="cd16331">
    <property type="entry name" value="YjgA-like"/>
    <property type="match status" value="1"/>
</dbReference>
<gene>
    <name evidence="6" type="primary">yjgA</name>
    <name evidence="6" type="ORF">ACFODZ_14540</name>
</gene>
<evidence type="ECO:0000256" key="5">
    <source>
        <dbReference type="SAM" id="MobiDB-lite"/>
    </source>
</evidence>
<feature type="region of interest" description="Disordered" evidence="5">
    <location>
        <begin position="1"/>
        <end position="27"/>
    </location>
</feature>
<name>A0ABV7JBG2_9GAMM</name>
<keyword evidence="4" id="KW-0694">RNA-binding</keyword>
<dbReference type="PANTHER" id="PTHR38101">
    <property type="entry name" value="UPF0307 PROTEIN YJGA"/>
    <property type="match status" value="1"/>
</dbReference>
<dbReference type="SUPFAM" id="SSF158710">
    <property type="entry name" value="PSPTO4464-like"/>
    <property type="match status" value="1"/>
</dbReference>
<dbReference type="InterPro" id="IPR006839">
    <property type="entry name" value="DarP"/>
</dbReference>
<accession>A0ABV7JBG2</accession>
<keyword evidence="2" id="KW-0690">Ribosome biogenesis</keyword>
<evidence type="ECO:0000313" key="6">
    <source>
        <dbReference type="EMBL" id="MFC3195470.1"/>
    </source>
</evidence>